<proteinExistence type="predicted"/>
<name>X1G936_9ZZZZ</name>
<dbReference type="AlphaFoldDB" id="X1G936"/>
<protein>
    <submittedName>
        <fullName evidence="1">Uncharacterized protein</fullName>
    </submittedName>
</protein>
<comment type="caution">
    <text evidence="1">The sequence shown here is derived from an EMBL/GenBank/DDBJ whole genome shotgun (WGS) entry which is preliminary data.</text>
</comment>
<reference evidence="1" key="1">
    <citation type="journal article" date="2014" name="Front. Microbiol.">
        <title>High frequency of phylogenetically diverse reductive dehalogenase-homologous genes in deep subseafloor sedimentary metagenomes.</title>
        <authorList>
            <person name="Kawai M."/>
            <person name="Futagami T."/>
            <person name="Toyoda A."/>
            <person name="Takaki Y."/>
            <person name="Nishi S."/>
            <person name="Hori S."/>
            <person name="Arai W."/>
            <person name="Tsubouchi T."/>
            <person name="Morono Y."/>
            <person name="Uchiyama I."/>
            <person name="Ito T."/>
            <person name="Fujiyama A."/>
            <person name="Inagaki F."/>
            <person name="Takami H."/>
        </authorList>
    </citation>
    <scope>NUCLEOTIDE SEQUENCE</scope>
    <source>
        <strain evidence="1">Expedition CK06-06</strain>
    </source>
</reference>
<gene>
    <name evidence="1" type="ORF">S03H2_30206</name>
</gene>
<sequence length="115" mass="12671">MDAASGAQAEDRLCFLVVFPDVRAQIGHLDKTFDAKLARLDKYAETGEAGDDAVEFIADVLAQHYKNQNGGQFPFGVLSTLFGEGDVFSDLGQVLFLVLWDCFILQMAFQDAMDE</sequence>
<evidence type="ECO:0000313" key="1">
    <source>
        <dbReference type="EMBL" id="GAH54431.1"/>
    </source>
</evidence>
<accession>X1G936</accession>
<dbReference type="EMBL" id="BARU01018264">
    <property type="protein sequence ID" value="GAH54431.1"/>
    <property type="molecule type" value="Genomic_DNA"/>
</dbReference>
<organism evidence="1">
    <name type="scientific">marine sediment metagenome</name>
    <dbReference type="NCBI Taxonomy" id="412755"/>
    <lineage>
        <taxon>unclassified sequences</taxon>
        <taxon>metagenomes</taxon>
        <taxon>ecological metagenomes</taxon>
    </lineage>
</organism>